<gene>
    <name evidence="2" type="ORF">EV700_2512</name>
</gene>
<organism evidence="2 3">
    <name type="scientific">Fluviicoccus keumensis</name>
    <dbReference type="NCBI Taxonomy" id="1435465"/>
    <lineage>
        <taxon>Bacteria</taxon>
        <taxon>Pseudomonadati</taxon>
        <taxon>Pseudomonadota</taxon>
        <taxon>Gammaproteobacteria</taxon>
        <taxon>Moraxellales</taxon>
        <taxon>Moraxellaceae</taxon>
        <taxon>Fluviicoccus</taxon>
    </lineage>
</organism>
<dbReference type="RefSeq" id="WP_130414254.1">
    <property type="nucleotide sequence ID" value="NZ_SHKX01000013.1"/>
</dbReference>
<evidence type="ECO:0000256" key="1">
    <source>
        <dbReference type="SAM" id="SignalP"/>
    </source>
</evidence>
<dbReference type="Proteomes" id="UP000292423">
    <property type="component" value="Unassembled WGS sequence"/>
</dbReference>
<sequence length="242" mass="28055">MTVFFRKRPLLAVLAVSLLVNAPARAADDDLDELRAAPDSNEWQLIKNDRRHQIKLYAKRDLGKRLRSFKVEYEAEGTLDALARVSFDLPNYPRWFFQMKEAKLLRRVSDREFYYYAVHDAPAPLPDRDVVLHVTIQPYNPKTGYAMHEVVSVPDYLPSKPPYVRMVAENYSVKWTPIGKNRWRNVSEGYVDPGGVAPDWAINFVQRTAPYQTVLGVLRMVRLEEFADGKEQPAFSYGRYQE</sequence>
<dbReference type="InterPro" id="IPR023393">
    <property type="entry name" value="START-like_dom_sf"/>
</dbReference>
<reference evidence="2 3" key="1">
    <citation type="submission" date="2019-02" db="EMBL/GenBank/DDBJ databases">
        <title>Genomic Encyclopedia of Type Strains, Phase IV (KMG-IV): sequencing the most valuable type-strain genomes for metagenomic binning, comparative biology and taxonomic classification.</title>
        <authorList>
            <person name="Goeker M."/>
        </authorList>
    </citation>
    <scope>NUCLEOTIDE SEQUENCE [LARGE SCALE GENOMIC DNA]</scope>
    <source>
        <strain evidence="2 3">DSM 105135</strain>
    </source>
</reference>
<keyword evidence="3" id="KW-1185">Reference proteome</keyword>
<evidence type="ECO:0000313" key="3">
    <source>
        <dbReference type="Proteomes" id="UP000292423"/>
    </source>
</evidence>
<feature type="signal peptide" evidence="1">
    <location>
        <begin position="1"/>
        <end position="26"/>
    </location>
</feature>
<comment type="caution">
    <text evidence="2">The sequence shown here is derived from an EMBL/GenBank/DDBJ whole genome shotgun (WGS) entry which is preliminary data.</text>
</comment>
<proteinExistence type="predicted"/>
<keyword evidence="1" id="KW-0732">Signal</keyword>
<evidence type="ECO:0000313" key="2">
    <source>
        <dbReference type="EMBL" id="RZU38577.1"/>
    </source>
</evidence>
<evidence type="ECO:0008006" key="4">
    <source>
        <dbReference type="Google" id="ProtNLM"/>
    </source>
</evidence>
<protein>
    <recommendedName>
        <fullName evidence="4">START domain-containing protein</fullName>
    </recommendedName>
</protein>
<name>A0A4Q7YLY9_9GAMM</name>
<dbReference type="AlphaFoldDB" id="A0A4Q7YLY9"/>
<accession>A0A4Q7YLY9</accession>
<feature type="chain" id="PRO_5020397533" description="START domain-containing protein" evidence="1">
    <location>
        <begin position="27"/>
        <end position="242"/>
    </location>
</feature>
<dbReference type="OrthoDB" id="5734556at2"/>
<dbReference type="EMBL" id="SHKX01000013">
    <property type="protein sequence ID" value="RZU38577.1"/>
    <property type="molecule type" value="Genomic_DNA"/>
</dbReference>
<dbReference type="SUPFAM" id="SSF55961">
    <property type="entry name" value="Bet v1-like"/>
    <property type="match status" value="1"/>
</dbReference>
<dbReference type="Gene3D" id="3.30.530.20">
    <property type="match status" value="1"/>
</dbReference>